<evidence type="ECO:0008006" key="3">
    <source>
        <dbReference type="Google" id="ProtNLM"/>
    </source>
</evidence>
<accession>A0A2G4R174</accession>
<organism evidence="1 2">
    <name type="scientific">Campylobacter vulpis</name>
    <dbReference type="NCBI Taxonomy" id="1655500"/>
    <lineage>
        <taxon>Bacteria</taxon>
        <taxon>Pseudomonadati</taxon>
        <taxon>Campylobacterota</taxon>
        <taxon>Epsilonproteobacteria</taxon>
        <taxon>Campylobacterales</taxon>
        <taxon>Campylobacteraceae</taxon>
        <taxon>Campylobacter</taxon>
    </lineage>
</organism>
<protein>
    <recommendedName>
        <fullName evidence="3">DUF2972 domain-containing protein</fullName>
    </recommendedName>
</protein>
<dbReference type="Proteomes" id="UP000237472">
    <property type="component" value="Unassembled WGS sequence"/>
</dbReference>
<dbReference type="EMBL" id="LDWY01000065">
    <property type="protein sequence ID" value="PHY90313.1"/>
    <property type="molecule type" value="Genomic_DNA"/>
</dbReference>
<comment type="caution">
    <text evidence="1">The sequence shown here is derived from an EMBL/GenBank/DDBJ whole genome shotgun (WGS) entry which is preliminary data.</text>
</comment>
<dbReference type="Pfam" id="PF11186">
    <property type="entry name" value="DUF2972"/>
    <property type="match status" value="1"/>
</dbReference>
<gene>
    <name evidence="1" type="ORF">AA994_05295</name>
</gene>
<dbReference type="InterPro" id="IPR021353">
    <property type="entry name" value="DUF2972"/>
</dbReference>
<reference evidence="2" key="1">
    <citation type="submission" date="2015-06" db="EMBL/GenBank/DDBJ databases">
        <authorList>
            <person name="Parisi A."/>
            <person name="Chiara M."/>
            <person name="Florio D."/>
            <person name="Miccolupo A."/>
            <person name="Manzari C."/>
            <person name="Mion D."/>
            <person name="Caruso M."/>
            <person name="D'erchia A.M."/>
            <person name="Zanoni R."/>
        </authorList>
    </citation>
    <scope>NUCLEOTIDE SEQUENCE [LARGE SCALE GENOMIC DNA]</scope>
    <source>
        <strain evidence="2">73/13</strain>
    </source>
</reference>
<proteinExistence type="predicted"/>
<dbReference type="OrthoDB" id="5329998at2"/>
<dbReference type="AlphaFoldDB" id="A0A2G4R174"/>
<sequence>MTRGGGNPLSLIFRLLKIKFHHKKLTKFRKTLELARADLAYPPLRQCPDFNEALWIKTWLTYRLGRVLLECDRDKFKGGYFKFFSKIKQAKKEFKVLKESKVYQLKDELKFKNEEDFDFLIKNYALIENLLTHYEALNEIIVLNMAFVLEHFDEISLWLNSKEFKEKYEKENHPYPPLLNPDILNELLLIECDDKQNLKSVLKEQALKLSKEALAYINANLDYRLIPAEKAWEMNLPLPRRYEFIHLSTFGSAYAAMQSMYSWCGVNALCLWNPNDAKDTYLHHYARLMCSKEKPCCIYLDGFNLQVLHQIKFFKLIDAPVSVVAVVRDPLARLKPLINHLSGCRPIMHFNLTFSQDEVLDSVRYYDSVSGEAKRPVVENIKSGASGYGKNNAIKFSLASRIYYLNKKVHYIDMGDISGEKTFDTLKQLAKELHFDPPKEELKETKLKGKINGGDFLGLVPRTLVVHSKDVDRKCKDESSLKRSDVVELVITTESHTSLDKIMDLSRELLGEFTMERLIIYTTNLKAYENLRKDTKTLQATQIWLQNYVKRLKEVIREENAKRINEEQILNYLKKDKEVREFYRKNWKKELTHIKTHRPDIVASWKYYQEFEKMCEEFENQN</sequence>
<evidence type="ECO:0000313" key="2">
    <source>
        <dbReference type="Proteomes" id="UP000237472"/>
    </source>
</evidence>
<name>A0A2G4R174_9BACT</name>
<dbReference type="RefSeq" id="WP_099461675.1">
    <property type="nucleotide sequence ID" value="NZ_LDWY01000065.1"/>
</dbReference>
<evidence type="ECO:0000313" key="1">
    <source>
        <dbReference type="EMBL" id="PHY90313.1"/>
    </source>
</evidence>